<evidence type="ECO:0000256" key="2">
    <source>
        <dbReference type="ARBA" id="ARBA00023002"/>
    </source>
</evidence>
<dbReference type="SUPFAM" id="SSF51735">
    <property type="entry name" value="NAD(P)-binding Rossmann-fold domains"/>
    <property type="match status" value="1"/>
</dbReference>
<dbReference type="InterPro" id="IPR020904">
    <property type="entry name" value="Sc_DH/Rdtase_CS"/>
</dbReference>
<dbReference type="PROSITE" id="PS00061">
    <property type="entry name" value="ADH_SHORT"/>
    <property type="match status" value="1"/>
</dbReference>
<dbReference type="EC" id="1.-.-.-" evidence="4"/>
<evidence type="ECO:0000313" key="5">
    <source>
        <dbReference type="Proteomes" id="UP001597063"/>
    </source>
</evidence>
<feature type="domain" description="Ketoreductase" evidence="3">
    <location>
        <begin position="7"/>
        <end position="189"/>
    </location>
</feature>
<organism evidence="4 5">
    <name type="scientific">Actinomadura fibrosa</name>
    <dbReference type="NCBI Taxonomy" id="111802"/>
    <lineage>
        <taxon>Bacteria</taxon>
        <taxon>Bacillati</taxon>
        <taxon>Actinomycetota</taxon>
        <taxon>Actinomycetes</taxon>
        <taxon>Streptosporangiales</taxon>
        <taxon>Thermomonosporaceae</taxon>
        <taxon>Actinomadura</taxon>
    </lineage>
</organism>
<accession>A0ABW2XUX9</accession>
<dbReference type="EMBL" id="JBHTGP010000013">
    <property type="protein sequence ID" value="MFD0688076.1"/>
    <property type="molecule type" value="Genomic_DNA"/>
</dbReference>
<dbReference type="InterPro" id="IPR057326">
    <property type="entry name" value="KR_dom"/>
</dbReference>
<gene>
    <name evidence="4" type="ORF">ACFQZM_26520</name>
</gene>
<evidence type="ECO:0000256" key="1">
    <source>
        <dbReference type="ARBA" id="ARBA00006484"/>
    </source>
</evidence>
<dbReference type="PRINTS" id="PR00081">
    <property type="entry name" value="GDHRDH"/>
</dbReference>
<dbReference type="Proteomes" id="UP001597063">
    <property type="component" value="Unassembled WGS sequence"/>
</dbReference>
<sequence length="265" mass="27146">MTEQTRPLAVVTGASSGIGRELAAEFARNGFDVVMAAEDAGIAEAARAIGYGATTTPVRVDLASRAGVEELYAAVRAAGRAPAAVAINAGVGVAGDFARDNDLDAELNLINLNVASAVHLARLVLPDMIEAGSGRVLFTSSIAASGPGPYQATYAASKAFLYSFAQALRQELGDTGVTVTALLPGPTETDFFDRAGLQDTKLGQMDKDDPAQVAREGFEALMAGKDHVVAGSFKNKAQVAGARVVPDPLKAKAQGKLTEPGSADG</sequence>
<dbReference type="SMART" id="SM00822">
    <property type="entry name" value="PKS_KR"/>
    <property type="match status" value="1"/>
</dbReference>
<dbReference type="CDD" id="cd05233">
    <property type="entry name" value="SDR_c"/>
    <property type="match status" value="1"/>
</dbReference>
<dbReference type="PANTHER" id="PTHR42901:SF1">
    <property type="entry name" value="ALCOHOL DEHYDROGENASE"/>
    <property type="match status" value="1"/>
</dbReference>
<keyword evidence="5" id="KW-1185">Reference proteome</keyword>
<reference evidence="5" key="1">
    <citation type="journal article" date="2019" name="Int. J. Syst. Evol. Microbiol.">
        <title>The Global Catalogue of Microorganisms (GCM) 10K type strain sequencing project: providing services to taxonomists for standard genome sequencing and annotation.</title>
        <authorList>
            <consortium name="The Broad Institute Genomics Platform"/>
            <consortium name="The Broad Institute Genome Sequencing Center for Infectious Disease"/>
            <person name="Wu L."/>
            <person name="Ma J."/>
        </authorList>
    </citation>
    <scope>NUCLEOTIDE SEQUENCE [LARGE SCALE GENOMIC DNA]</scope>
    <source>
        <strain evidence="5">JCM 9371</strain>
    </source>
</reference>
<name>A0ABW2XUX9_9ACTN</name>
<proteinExistence type="inferred from homology"/>
<dbReference type="PANTHER" id="PTHR42901">
    <property type="entry name" value="ALCOHOL DEHYDROGENASE"/>
    <property type="match status" value="1"/>
</dbReference>
<protein>
    <submittedName>
        <fullName evidence="4">SDR family NAD(P)-dependent oxidoreductase</fullName>
        <ecNumber evidence="4">1.-.-.-</ecNumber>
    </submittedName>
</protein>
<comment type="similarity">
    <text evidence="1">Belongs to the short-chain dehydrogenases/reductases (SDR) family.</text>
</comment>
<evidence type="ECO:0000313" key="4">
    <source>
        <dbReference type="EMBL" id="MFD0688076.1"/>
    </source>
</evidence>
<dbReference type="Gene3D" id="3.40.50.720">
    <property type="entry name" value="NAD(P)-binding Rossmann-like Domain"/>
    <property type="match status" value="1"/>
</dbReference>
<evidence type="ECO:0000259" key="3">
    <source>
        <dbReference type="SMART" id="SM00822"/>
    </source>
</evidence>
<comment type="caution">
    <text evidence="4">The sequence shown here is derived from an EMBL/GenBank/DDBJ whole genome shotgun (WGS) entry which is preliminary data.</text>
</comment>
<keyword evidence="2 4" id="KW-0560">Oxidoreductase</keyword>
<dbReference type="InterPro" id="IPR002347">
    <property type="entry name" value="SDR_fam"/>
</dbReference>
<dbReference type="GO" id="GO:0016491">
    <property type="term" value="F:oxidoreductase activity"/>
    <property type="evidence" value="ECO:0007669"/>
    <property type="project" value="UniProtKB-KW"/>
</dbReference>
<dbReference type="Pfam" id="PF00106">
    <property type="entry name" value="adh_short"/>
    <property type="match status" value="1"/>
</dbReference>
<dbReference type="RefSeq" id="WP_131758158.1">
    <property type="nucleotide sequence ID" value="NZ_CAACUY010000045.1"/>
</dbReference>
<dbReference type="InterPro" id="IPR036291">
    <property type="entry name" value="NAD(P)-bd_dom_sf"/>
</dbReference>